<reference evidence="2" key="1">
    <citation type="journal article" date="2016" name="Nature">
        <title>Genome evolution in the allotetraploid frog Xenopus laevis.</title>
        <authorList>
            <person name="Session A.M."/>
            <person name="Uno Y."/>
            <person name="Kwon T."/>
            <person name="Chapman J.A."/>
            <person name="Toyoda A."/>
            <person name="Takahashi S."/>
            <person name="Fukui A."/>
            <person name="Hikosaka A."/>
            <person name="Suzuki A."/>
            <person name="Kondo M."/>
            <person name="van Heeringen S.J."/>
            <person name="Quigley I."/>
            <person name="Heinz S."/>
            <person name="Ogino H."/>
            <person name="Ochi H."/>
            <person name="Hellsten U."/>
            <person name="Lyons J.B."/>
            <person name="Simakov O."/>
            <person name="Putnam N."/>
            <person name="Stites J."/>
            <person name="Kuroki Y."/>
            <person name="Tanaka T."/>
            <person name="Michiue T."/>
            <person name="Watanabe M."/>
            <person name="Bogdanovic O."/>
            <person name="Lister R."/>
            <person name="Georgiou G."/>
            <person name="Paranjpe S.S."/>
            <person name="van Kruijsbergen I."/>
            <person name="Shu S."/>
            <person name="Carlson J."/>
            <person name="Kinoshita T."/>
            <person name="Ohta Y."/>
            <person name="Mawaribuchi S."/>
            <person name="Jenkins J."/>
            <person name="Grimwood J."/>
            <person name="Schmutz J."/>
            <person name="Mitros T."/>
            <person name="Mozaffari S.V."/>
            <person name="Suzuki Y."/>
            <person name="Haramoto Y."/>
            <person name="Yamamoto T.S."/>
            <person name="Takagi C."/>
            <person name="Heald R."/>
            <person name="Miller K."/>
            <person name="Haudenschild C."/>
            <person name="Kitzman J."/>
            <person name="Nakayama T."/>
            <person name="Izutsu Y."/>
            <person name="Robert J."/>
            <person name="Fortriede J."/>
            <person name="Burns K."/>
            <person name="Lotay V."/>
            <person name="Karimi K."/>
            <person name="Yasuoka Y."/>
            <person name="Dichmann D.S."/>
            <person name="Flajnik M.F."/>
            <person name="Houston D.W."/>
            <person name="Shendure J."/>
            <person name="DuPasquier L."/>
            <person name="Vize P.D."/>
            <person name="Zorn A.M."/>
            <person name="Ito M."/>
            <person name="Marcotte E.M."/>
            <person name="Wallingford J.B."/>
            <person name="Ito Y."/>
            <person name="Asashima M."/>
            <person name="Ueno N."/>
            <person name="Matsuda Y."/>
            <person name="Veenstra G.J."/>
            <person name="Fujiyama A."/>
            <person name="Harland R.M."/>
            <person name="Taira M."/>
            <person name="Rokhsar D.S."/>
        </authorList>
    </citation>
    <scope>NUCLEOTIDE SEQUENCE [LARGE SCALE GENOMIC DNA]</scope>
    <source>
        <strain evidence="2">J</strain>
    </source>
</reference>
<protein>
    <submittedName>
        <fullName evidence="1">Uncharacterized protein</fullName>
    </submittedName>
</protein>
<name>A0A974DA36_XENLA</name>
<gene>
    <name evidence="1" type="ORF">XELAEV_18020666mg</name>
</gene>
<dbReference type="AlphaFoldDB" id="A0A974DA36"/>
<dbReference type="EMBL" id="CM004471">
    <property type="protein sequence ID" value="OCT86976.1"/>
    <property type="molecule type" value="Genomic_DNA"/>
</dbReference>
<dbReference type="Proteomes" id="UP000694892">
    <property type="component" value="Chromosome 3S"/>
</dbReference>
<sequence length="104" mass="12478">MPLNHFYFFTISTYSSQIPSTHCSLKILNIISKGLHFIVWFLMKQVHQVLSKQSTIISMPLFFLSYICPHINPFFPELHWKVRSKRLRNYRGTHRIDKQLHFTV</sequence>
<evidence type="ECO:0000313" key="2">
    <source>
        <dbReference type="Proteomes" id="UP000694892"/>
    </source>
</evidence>
<evidence type="ECO:0000313" key="1">
    <source>
        <dbReference type="EMBL" id="OCT86976.1"/>
    </source>
</evidence>
<organism evidence="1 2">
    <name type="scientific">Xenopus laevis</name>
    <name type="common">African clawed frog</name>
    <dbReference type="NCBI Taxonomy" id="8355"/>
    <lineage>
        <taxon>Eukaryota</taxon>
        <taxon>Metazoa</taxon>
        <taxon>Chordata</taxon>
        <taxon>Craniata</taxon>
        <taxon>Vertebrata</taxon>
        <taxon>Euteleostomi</taxon>
        <taxon>Amphibia</taxon>
        <taxon>Batrachia</taxon>
        <taxon>Anura</taxon>
        <taxon>Pipoidea</taxon>
        <taxon>Pipidae</taxon>
        <taxon>Xenopodinae</taxon>
        <taxon>Xenopus</taxon>
        <taxon>Xenopus</taxon>
    </lineage>
</organism>
<accession>A0A974DA36</accession>
<proteinExistence type="predicted"/>